<protein>
    <recommendedName>
        <fullName evidence="4">SH3 domain-containing protein</fullName>
    </recommendedName>
</protein>
<reference evidence="5" key="1">
    <citation type="journal article" date="2023" name="Mol. Phylogenet. Evol.">
        <title>Genome-scale phylogeny and comparative genomics of the fungal order Sordariales.</title>
        <authorList>
            <person name="Hensen N."/>
            <person name="Bonometti L."/>
            <person name="Westerberg I."/>
            <person name="Brannstrom I.O."/>
            <person name="Guillou S."/>
            <person name="Cros-Aarteil S."/>
            <person name="Calhoun S."/>
            <person name="Haridas S."/>
            <person name="Kuo A."/>
            <person name="Mondo S."/>
            <person name="Pangilinan J."/>
            <person name="Riley R."/>
            <person name="LaButti K."/>
            <person name="Andreopoulos B."/>
            <person name="Lipzen A."/>
            <person name="Chen C."/>
            <person name="Yan M."/>
            <person name="Daum C."/>
            <person name="Ng V."/>
            <person name="Clum A."/>
            <person name="Steindorff A."/>
            <person name="Ohm R.A."/>
            <person name="Martin F."/>
            <person name="Silar P."/>
            <person name="Natvig D.O."/>
            <person name="Lalanne C."/>
            <person name="Gautier V."/>
            <person name="Ament-Velasquez S.L."/>
            <person name="Kruys A."/>
            <person name="Hutchinson M.I."/>
            <person name="Powell A.J."/>
            <person name="Barry K."/>
            <person name="Miller A.N."/>
            <person name="Grigoriev I.V."/>
            <person name="Debuchy R."/>
            <person name="Gladieux P."/>
            <person name="Hiltunen Thoren M."/>
            <person name="Johannesson H."/>
        </authorList>
    </citation>
    <scope>NUCLEOTIDE SEQUENCE</scope>
    <source>
        <strain evidence="5">CBS 118394</strain>
    </source>
</reference>
<gene>
    <name evidence="5" type="ORF">B0H66DRAFT_569177</name>
</gene>
<evidence type="ECO:0000256" key="1">
    <source>
        <dbReference type="ARBA" id="ARBA00022443"/>
    </source>
</evidence>
<sequence length="630" mass="69725">MDPLSIAASVVGLLTAAAKIGTVLETLSAAKDCPTTIQDARAEVRHTELALTSLQQYLHHLDLLDPQRAGLIQVDELRITLGDAMLVFAEFESYLGLLSSMTRAQVSITWTRHAKKIDEYRAKIQRYSSSLNLMLSILQCKSHLEAMTNQRRLQSLVEEVLVENKTLKHLLMQSEDTGNSFAFENILQESWVYRRNERNECDASFVSSVQRSHAWSVFSGYSLADISILSVIAMPITLRDIANNRHYEVTAARDCASELEVEDPLPSNGAPMTDEYQLPPSSTDKPDSPVAEVGVHDTDDDEISSGEDGDDSNDNYDEDAVASMISSSPSLPDDEDGIEFEFMHALHKFVATVEGQLNVTKGETLVLLDDSNQYWWLVRIVHNSEIGYIPAEFVETPVERLGRLNKHRNVDITGALPIDFGSTLHVSKTRTGPRKTVTFDQSPSYISRPPEDDDSSDEEIEDDDVSGEEENADSIRTALRDRSRSSSPAKWISNTELVDESHHDAQKEVRRVDLKLPTSTESSNAAGKPPDPLDLQQSLGYTLDNDTTITRKISLTPDWLRGAGDGDGSASTGRLDQDGSGVFVTPRSQILGGSLRLLLNPRRRRSASKSFSKSYNGTLAEDLVAIRTNE</sequence>
<dbReference type="Gene3D" id="2.30.30.40">
    <property type="entry name" value="SH3 Domains"/>
    <property type="match status" value="1"/>
</dbReference>
<feature type="compositionally biased region" description="Polar residues" evidence="3">
    <location>
        <begin position="485"/>
        <end position="496"/>
    </location>
</feature>
<accession>A0AAE0HUN2</accession>
<evidence type="ECO:0000313" key="5">
    <source>
        <dbReference type="EMBL" id="KAK3312912.1"/>
    </source>
</evidence>
<dbReference type="AlphaFoldDB" id="A0AAE0HUN2"/>
<keyword evidence="1 2" id="KW-0728">SH3 domain</keyword>
<dbReference type="InterPro" id="IPR036028">
    <property type="entry name" value="SH3-like_dom_sf"/>
</dbReference>
<feature type="compositionally biased region" description="Basic and acidic residues" evidence="3">
    <location>
        <begin position="499"/>
        <end position="514"/>
    </location>
</feature>
<dbReference type="GO" id="GO:0008104">
    <property type="term" value="P:intracellular protein localization"/>
    <property type="evidence" value="ECO:0007669"/>
    <property type="project" value="TreeGrafter"/>
</dbReference>
<organism evidence="5 6">
    <name type="scientific">Apodospora peruviana</name>
    <dbReference type="NCBI Taxonomy" id="516989"/>
    <lineage>
        <taxon>Eukaryota</taxon>
        <taxon>Fungi</taxon>
        <taxon>Dikarya</taxon>
        <taxon>Ascomycota</taxon>
        <taxon>Pezizomycotina</taxon>
        <taxon>Sordariomycetes</taxon>
        <taxon>Sordariomycetidae</taxon>
        <taxon>Sordariales</taxon>
        <taxon>Lasiosphaeriaceae</taxon>
        <taxon>Apodospora</taxon>
    </lineage>
</organism>
<name>A0AAE0HUN2_9PEZI</name>
<dbReference type="SMART" id="SM00326">
    <property type="entry name" value="SH3"/>
    <property type="match status" value="1"/>
</dbReference>
<dbReference type="GO" id="GO:0030950">
    <property type="term" value="P:establishment or maintenance of actin cytoskeleton polarity"/>
    <property type="evidence" value="ECO:0007669"/>
    <property type="project" value="TreeGrafter"/>
</dbReference>
<dbReference type="SUPFAM" id="SSF50044">
    <property type="entry name" value="SH3-domain"/>
    <property type="match status" value="1"/>
</dbReference>
<feature type="compositionally biased region" description="Acidic residues" evidence="3">
    <location>
        <begin position="451"/>
        <end position="472"/>
    </location>
</feature>
<dbReference type="InterPro" id="IPR053039">
    <property type="entry name" value="Polarity_Bud-Selection_Reg"/>
</dbReference>
<feature type="compositionally biased region" description="Acidic residues" evidence="3">
    <location>
        <begin position="298"/>
        <end position="317"/>
    </location>
</feature>
<keyword evidence="6" id="KW-1185">Reference proteome</keyword>
<dbReference type="Pfam" id="PF00018">
    <property type="entry name" value="SH3_1"/>
    <property type="match status" value="1"/>
</dbReference>
<dbReference type="GO" id="GO:0051286">
    <property type="term" value="C:cell tip"/>
    <property type="evidence" value="ECO:0007669"/>
    <property type="project" value="TreeGrafter"/>
</dbReference>
<comment type="caution">
    <text evidence="5">The sequence shown here is derived from an EMBL/GenBank/DDBJ whole genome shotgun (WGS) entry which is preliminary data.</text>
</comment>
<dbReference type="PANTHER" id="PTHR47775:SF1">
    <property type="entry name" value="BUD SITE SELECTION PROTEIN 14"/>
    <property type="match status" value="1"/>
</dbReference>
<reference evidence="5" key="2">
    <citation type="submission" date="2023-06" db="EMBL/GenBank/DDBJ databases">
        <authorList>
            <consortium name="Lawrence Berkeley National Laboratory"/>
            <person name="Haridas S."/>
            <person name="Hensen N."/>
            <person name="Bonometti L."/>
            <person name="Westerberg I."/>
            <person name="Brannstrom I.O."/>
            <person name="Guillou S."/>
            <person name="Cros-Aarteil S."/>
            <person name="Calhoun S."/>
            <person name="Kuo A."/>
            <person name="Mondo S."/>
            <person name="Pangilinan J."/>
            <person name="Riley R."/>
            <person name="Labutti K."/>
            <person name="Andreopoulos B."/>
            <person name="Lipzen A."/>
            <person name="Chen C."/>
            <person name="Yanf M."/>
            <person name="Daum C."/>
            <person name="Ng V."/>
            <person name="Clum A."/>
            <person name="Steindorff A."/>
            <person name="Ohm R."/>
            <person name="Martin F."/>
            <person name="Silar P."/>
            <person name="Natvig D."/>
            <person name="Lalanne C."/>
            <person name="Gautier V."/>
            <person name="Ament-Velasquez S.L."/>
            <person name="Kruys A."/>
            <person name="Hutchinson M.I."/>
            <person name="Powell A.J."/>
            <person name="Barry K."/>
            <person name="Miller A.N."/>
            <person name="Grigoriev I.V."/>
            <person name="Debuchy R."/>
            <person name="Gladieux P."/>
            <person name="Thoren M.H."/>
            <person name="Johannesson H."/>
        </authorList>
    </citation>
    <scope>NUCLEOTIDE SEQUENCE</scope>
    <source>
        <strain evidence="5">CBS 118394</strain>
    </source>
</reference>
<dbReference type="EMBL" id="JAUEDM010000008">
    <property type="protein sequence ID" value="KAK3312912.1"/>
    <property type="molecule type" value="Genomic_DNA"/>
</dbReference>
<dbReference type="PROSITE" id="PS50002">
    <property type="entry name" value="SH3"/>
    <property type="match status" value="1"/>
</dbReference>
<feature type="region of interest" description="Disordered" evidence="3">
    <location>
        <begin position="425"/>
        <end position="537"/>
    </location>
</feature>
<evidence type="ECO:0000256" key="3">
    <source>
        <dbReference type="SAM" id="MobiDB-lite"/>
    </source>
</evidence>
<dbReference type="Proteomes" id="UP001283341">
    <property type="component" value="Unassembled WGS sequence"/>
</dbReference>
<feature type="region of interest" description="Disordered" evidence="3">
    <location>
        <begin position="258"/>
        <end position="317"/>
    </location>
</feature>
<evidence type="ECO:0000256" key="2">
    <source>
        <dbReference type="PROSITE-ProRule" id="PRU00192"/>
    </source>
</evidence>
<dbReference type="GO" id="GO:0015630">
    <property type="term" value="C:microtubule cytoskeleton"/>
    <property type="evidence" value="ECO:0007669"/>
    <property type="project" value="TreeGrafter"/>
</dbReference>
<dbReference type="InterPro" id="IPR001452">
    <property type="entry name" value="SH3_domain"/>
</dbReference>
<evidence type="ECO:0000259" key="4">
    <source>
        <dbReference type="PROSITE" id="PS50002"/>
    </source>
</evidence>
<evidence type="ECO:0000313" key="6">
    <source>
        <dbReference type="Proteomes" id="UP001283341"/>
    </source>
</evidence>
<feature type="domain" description="SH3" evidence="4">
    <location>
        <begin position="338"/>
        <end position="399"/>
    </location>
</feature>
<dbReference type="PANTHER" id="PTHR47775">
    <property type="entry name" value="BUD SITE SELECTION PROTEIN 14"/>
    <property type="match status" value="1"/>
</dbReference>
<proteinExistence type="predicted"/>